<dbReference type="CDD" id="cd08566">
    <property type="entry name" value="GDPD_AtGDE_like"/>
    <property type="match status" value="1"/>
</dbReference>
<dbReference type="PROSITE" id="PS51704">
    <property type="entry name" value="GP_PDE"/>
    <property type="match status" value="1"/>
</dbReference>
<protein>
    <submittedName>
        <fullName evidence="3">Glycerophosphodiester phosphodiesterase family protein</fullName>
    </submittedName>
</protein>
<dbReference type="InterPro" id="IPR017946">
    <property type="entry name" value="PLC-like_Pdiesterase_TIM-brl"/>
</dbReference>
<dbReference type="RefSeq" id="WP_244824453.1">
    <property type="nucleotide sequence ID" value="NZ_CP112998.1"/>
</dbReference>
<evidence type="ECO:0000313" key="4">
    <source>
        <dbReference type="Proteomes" id="UP001164653"/>
    </source>
</evidence>
<keyword evidence="4" id="KW-1185">Reference proteome</keyword>
<dbReference type="KEGG" id="dpf:ON006_21695"/>
<dbReference type="Pfam" id="PF03009">
    <property type="entry name" value="GDPD"/>
    <property type="match status" value="1"/>
</dbReference>
<sequence>MIRITLPAILLFFVVCQTQAQKQLDPIKKDFLNPNSKNILVASHRAVHHQFPENSRPAIQEAIRLGVDIAEIDVKVSKDGIPMLMHDGKVDRTTNGKGSFETLTFEELRKLRLVSNGKVTDETIPTLEEALQIAKGNILVDLDLKTDQIDKVIEVVKKMEATGFVFFFDSDYEILSKVDSASKKFMIMPRAYSHAMADSALARFKPEVVHIDSKFYTPEVTSLIKGKKARIWINALGQPDAEIRKGKARETLISLTKQGANIIQTDEPEKMIATLREMGLHR</sequence>
<organism evidence="3 4">
    <name type="scientific">Dyadobacter pollutisoli</name>
    <dbReference type="NCBI Taxonomy" id="2910158"/>
    <lineage>
        <taxon>Bacteria</taxon>
        <taxon>Pseudomonadati</taxon>
        <taxon>Bacteroidota</taxon>
        <taxon>Cytophagia</taxon>
        <taxon>Cytophagales</taxon>
        <taxon>Spirosomataceae</taxon>
        <taxon>Dyadobacter</taxon>
    </lineage>
</organism>
<dbReference type="AlphaFoldDB" id="A0A9E8N6Q0"/>
<evidence type="ECO:0000259" key="2">
    <source>
        <dbReference type="PROSITE" id="PS51704"/>
    </source>
</evidence>
<evidence type="ECO:0000313" key="3">
    <source>
        <dbReference type="EMBL" id="WAC10358.1"/>
    </source>
</evidence>
<dbReference type="PANTHER" id="PTHR46320">
    <property type="entry name" value="GLYCEROPHOSPHODIESTER PHOSPHODIESTERASE 1"/>
    <property type="match status" value="1"/>
</dbReference>
<dbReference type="Proteomes" id="UP001164653">
    <property type="component" value="Chromosome"/>
</dbReference>
<dbReference type="InterPro" id="IPR030395">
    <property type="entry name" value="GP_PDE_dom"/>
</dbReference>
<dbReference type="GO" id="GO:0006644">
    <property type="term" value="P:phospholipid metabolic process"/>
    <property type="evidence" value="ECO:0007669"/>
    <property type="project" value="TreeGrafter"/>
</dbReference>
<keyword evidence="1" id="KW-0732">Signal</keyword>
<dbReference type="EMBL" id="CP112998">
    <property type="protein sequence ID" value="WAC10358.1"/>
    <property type="molecule type" value="Genomic_DNA"/>
</dbReference>
<dbReference type="PANTHER" id="PTHR46320:SF1">
    <property type="entry name" value="GLYCEROPHOSPHODIESTER PHOSPHODIESTERASE 1"/>
    <property type="match status" value="1"/>
</dbReference>
<dbReference type="GO" id="GO:0006580">
    <property type="term" value="P:ethanolamine metabolic process"/>
    <property type="evidence" value="ECO:0007669"/>
    <property type="project" value="TreeGrafter"/>
</dbReference>
<reference evidence="3" key="1">
    <citation type="submission" date="2022-11" db="EMBL/GenBank/DDBJ databases">
        <title>Dyadobacter pollutisoli sp. nov., isolated from plastic dumped soil.</title>
        <authorList>
            <person name="Kim J.M."/>
            <person name="Kim K.R."/>
            <person name="Lee J.K."/>
            <person name="Hao L."/>
            <person name="Jeon C.O."/>
        </authorList>
    </citation>
    <scope>NUCLEOTIDE SEQUENCE</scope>
    <source>
        <strain evidence="3">U1</strain>
    </source>
</reference>
<dbReference type="SUPFAM" id="SSF51695">
    <property type="entry name" value="PLC-like phosphodiesterases"/>
    <property type="match status" value="1"/>
</dbReference>
<name>A0A9E8N6Q0_9BACT</name>
<dbReference type="GO" id="GO:0005886">
    <property type="term" value="C:plasma membrane"/>
    <property type="evidence" value="ECO:0007669"/>
    <property type="project" value="TreeGrafter"/>
</dbReference>
<gene>
    <name evidence="3" type="ORF">ON006_21695</name>
</gene>
<dbReference type="GO" id="GO:0070291">
    <property type="term" value="P:N-acylethanolamine metabolic process"/>
    <property type="evidence" value="ECO:0007669"/>
    <property type="project" value="TreeGrafter"/>
</dbReference>
<accession>A0A9E8N6Q0</accession>
<feature type="signal peptide" evidence="1">
    <location>
        <begin position="1"/>
        <end position="20"/>
    </location>
</feature>
<dbReference type="Gene3D" id="3.20.20.190">
    <property type="entry name" value="Phosphatidylinositol (PI) phosphodiesterase"/>
    <property type="match status" value="1"/>
</dbReference>
<evidence type="ECO:0000256" key="1">
    <source>
        <dbReference type="SAM" id="SignalP"/>
    </source>
</evidence>
<feature type="domain" description="GP-PDE" evidence="2">
    <location>
        <begin position="39"/>
        <end position="275"/>
    </location>
</feature>
<proteinExistence type="predicted"/>
<dbReference type="GO" id="GO:0008889">
    <property type="term" value="F:glycerophosphodiester phosphodiesterase activity"/>
    <property type="evidence" value="ECO:0007669"/>
    <property type="project" value="TreeGrafter"/>
</dbReference>
<feature type="chain" id="PRO_5038407393" evidence="1">
    <location>
        <begin position="21"/>
        <end position="282"/>
    </location>
</feature>